<evidence type="ECO:0000313" key="3">
    <source>
        <dbReference type="Proteomes" id="UP000464378"/>
    </source>
</evidence>
<feature type="transmembrane region" description="Helical" evidence="1">
    <location>
        <begin position="267"/>
        <end position="284"/>
    </location>
</feature>
<keyword evidence="3" id="KW-1185">Reference proteome</keyword>
<evidence type="ECO:0008006" key="4">
    <source>
        <dbReference type="Google" id="ProtNLM"/>
    </source>
</evidence>
<keyword evidence="1" id="KW-1133">Transmembrane helix</keyword>
<feature type="transmembrane region" description="Helical" evidence="1">
    <location>
        <begin position="152"/>
        <end position="169"/>
    </location>
</feature>
<organism evidence="2">
    <name type="scientific">Tuwongella immobilis</name>
    <dbReference type="NCBI Taxonomy" id="692036"/>
    <lineage>
        <taxon>Bacteria</taxon>
        <taxon>Pseudomonadati</taxon>
        <taxon>Planctomycetota</taxon>
        <taxon>Planctomycetia</taxon>
        <taxon>Gemmatales</taxon>
        <taxon>Gemmataceae</taxon>
        <taxon>Tuwongella</taxon>
    </lineage>
</organism>
<feature type="transmembrane region" description="Helical" evidence="1">
    <location>
        <begin position="129"/>
        <end position="145"/>
    </location>
</feature>
<dbReference type="EMBL" id="LR593887">
    <property type="protein sequence ID" value="VTR98851.1"/>
    <property type="molecule type" value="Genomic_DNA"/>
</dbReference>
<sequence length="402" mass="45821">MTPPQPTPPKRILSIDAYRGFVMFLMMAEILHLSGLTELYPTSTVMKWIQHHTSHVAWTGCSLHDLIQPSFSFLVGVALPFSLASRLTKGQSIQTLFVHALLRSLILIFLGIGLRSLGKSQINWTFEDTLTQIGLGYPFLFLIALTTLRVQIISLVTILVGYWFAFVLFPTPGPEFPYESVGVNRNGLYTWDGFQSHWNMNSNFAWWVDTHFLNWFPRESRFEFNRGGYSTLSFIPTLGTMILGLFAGNRLRSASSPSHEPTQSSTLRQFITIGVLLLIAGYGIHGCGICPSVKKIWTPSWVLFSGGWCFLMLAGFEWLTQRSQSFGIPTFFIVIGRNSIFIYCLVHIADRYLLQWNRWLIQSILPVDLTAAWLTVIAGVFALAIYWGLLWIMNRKRWYIKI</sequence>
<gene>
    <name evidence="2" type="ORF">GMBLW1_23730</name>
</gene>
<evidence type="ECO:0000256" key="1">
    <source>
        <dbReference type="SAM" id="Phobius"/>
    </source>
</evidence>
<dbReference type="InParanoid" id="A0A6C2YJN4"/>
<dbReference type="EMBL" id="LR586016">
    <property type="protein sequence ID" value="VIP01587.1"/>
    <property type="molecule type" value="Genomic_DNA"/>
</dbReference>
<feature type="transmembrane region" description="Helical" evidence="1">
    <location>
        <begin position="227"/>
        <end position="246"/>
    </location>
</feature>
<dbReference type="RefSeq" id="WP_197740659.1">
    <property type="nucleotide sequence ID" value="NZ_LR593887.1"/>
</dbReference>
<name>A0A6C2YJN4_9BACT</name>
<dbReference type="KEGG" id="tim:GMBLW1_23730"/>
<feature type="transmembrane region" description="Helical" evidence="1">
    <location>
        <begin position="296"/>
        <end position="316"/>
    </location>
</feature>
<dbReference type="PANTHER" id="PTHR31061">
    <property type="entry name" value="LD22376P"/>
    <property type="match status" value="1"/>
</dbReference>
<dbReference type="PANTHER" id="PTHR31061:SF24">
    <property type="entry name" value="LD22376P"/>
    <property type="match status" value="1"/>
</dbReference>
<proteinExistence type="predicted"/>
<keyword evidence="1" id="KW-0812">Transmembrane</keyword>
<accession>A0A6C2YJN4</accession>
<dbReference type="AlphaFoldDB" id="A0A6C2YJN4"/>
<evidence type="ECO:0000313" key="2">
    <source>
        <dbReference type="EMBL" id="VIP01587.1"/>
    </source>
</evidence>
<feature type="transmembrane region" description="Helical" evidence="1">
    <location>
        <begin position="96"/>
        <end position="117"/>
    </location>
</feature>
<keyword evidence="1" id="KW-0472">Membrane</keyword>
<dbReference type="Proteomes" id="UP000464378">
    <property type="component" value="Chromosome"/>
</dbReference>
<feature type="transmembrane region" description="Helical" evidence="1">
    <location>
        <begin position="369"/>
        <end position="392"/>
    </location>
</feature>
<feature type="transmembrane region" description="Helical" evidence="1">
    <location>
        <begin position="21"/>
        <end position="40"/>
    </location>
</feature>
<reference evidence="2" key="1">
    <citation type="submission" date="2019-04" db="EMBL/GenBank/DDBJ databases">
        <authorList>
            <consortium name="Science for Life Laboratories"/>
        </authorList>
    </citation>
    <scope>NUCLEOTIDE SEQUENCE</scope>
    <source>
        <strain evidence="2">MBLW1</strain>
    </source>
</reference>
<protein>
    <recommendedName>
        <fullName evidence="4">DUF5009 domain-containing protein</fullName>
    </recommendedName>
</protein>
<feature type="transmembrane region" description="Helical" evidence="1">
    <location>
        <begin position="328"/>
        <end position="349"/>
    </location>
</feature>